<name>X1UUD9_9ZZZZ</name>
<reference evidence="1" key="1">
    <citation type="journal article" date="2014" name="Front. Microbiol.">
        <title>High frequency of phylogenetically diverse reductive dehalogenase-homologous genes in deep subseafloor sedimentary metagenomes.</title>
        <authorList>
            <person name="Kawai M."/>
            <person name="Futagami T."/>
            <person name="Toyoda A."/>
            <person name="Takaki Y."/>
            <person name="Nishi S."/>
            <person name="Hori S."/>
            <person name="Arai W."/>
            <person name="Tsubouchi T."/>
            <person name="Morono Y."/>
            <person name="Uchiyama I."/>
            <person name="Ito T."/>
            <person name="Fujiyama A."/>
            <person name="Inagaki F."/>
            <person name="Takami H."/>
        </authorList>
    </citation>
    <scope>NUCLEOTIDE SEQUENCE</scope>
    <source>
        <strain evidence="1">Expedition CK06-06</strain>
    </source>
</reference>
<proteinExistence type="predicted"/>
<dbReference type="EMBL" id="BARW01026601">
    <property type="protein sequence ID" value="GAJ07242.1"/>
    <property type="molecule type" value="Genomic_DNA"/>
</dbReference>
<accession>X1UUD9</accession>
<protein>
    <submittedName>
        <fullName evidence="1">Uncharacterized protein</fullName>
    </submittedName>
</protein>
<sequence>MDRKKELIGVKLFDPNEKLTKQVKLVLPKNYIRSIDLIANELNIKKRYVVWDAIGNYIRICKDILI</sequence>
<comment type="caution">
    <text evidence="1">The sequence shown here is derived from an EMBL/GenBank/DDBJ whole genome shotgun (WGS) entry which is preliminary data.</text>
</comment>
<dbReference type="AlphaFoldDB" id="X1UUD9"/>
<organism evidence="1">
    <name type="scientific">marine sediment metagenome</name>
    <dbReference type="NCBI Taxonomy" id="412755"/>
    <lineage>
        <taxon>unclassified sequences</taxon>
        <taxon>metagenomes</taxon>
        <taxon>ecological metagenomes</taxon>
    </lineage>
</organism>
<gene>
    <name evidence="1" type="ORF">S12H4_43354</name>
</gene>
<evidence type="ECO:0000313" key="1">
    <source>
        <dbReference type="EMBL" id="GAJ07242.1"/>
    </source>
</evidence>